<evidence type="ECO:0000256" key="9">
    <source>
        <dbReference type="ARBA" id="ARBA00022989"/>
    </source>
</evidence>
<organism evidence="15 16">
    <name type="scientific">Vreelandella glaciei</name>
    <dbReference type="NCBI Taxonomy" id="186761"/>
    <lineage>
        <taxon>Bacteria</taxon>
        <taxon>Pseudomonadati</taxon>
        <taxon>Pseudomonadota</taxon>
        <taxon>Gammaproteobacteria</taxon>
        <taxon>Oceanospirillales</taxon>
        <taxon>Halomonadaceae</taxon>
        <taxon>Vreelandella</taxon>
    </lineage>
</organism>
<evidence type="ECO:0000256" key="3">
    <source>
        <dbReference type="ARBA" id="ARBA00022676"/>
    </source>
</evidence>
<dbReference type="PANTHER" id="PTHR46025">
    <property type="entry name" value="XYLOSYLTRANSFERASE OXT"/>
    <property type="match status" value="1"/>
</dbReference>
<evidence type="ECO:0000256" key="6">
    <source>
        <dbReference type="ARBA" id="ARBA00022723"/>
    </source>
</evidence>
<sequence>MKVSFVLLAHEKPEQLKDLLGSLLSAGSNVFVHHDASSGGDLSAAVADWGYDQLPGNIYFAERVKVVWGEWSIVQATLNCMAAIQQHDVDSDYFMLISGSCMPVKPIQLLEHFLAESGQDHIEAVNAEKNKWVTAGLQKQRWSKYHFFNWRYQTFWFDWSLKLQRKLKIKRAIPLNHTAHMGSQWWCLRRSTVFSVLDLYRSHPALKTFYRRTWVPDELFFQTMVANLIPNEQISDELITRYKFNNWGIPRVYYDDDYPELLGENRFFVRKVSYRAHQLRDRLARIAPLDISEFANLLEGAEAERLYLEERSAMLRGIEQHRWHSLDSSYENPYDYVKSIPNPMLILIGSEPETKYQALLELNKLQHTVVYGDLFDNTEVGAGYSHRHGLIAEPDAVTLMQHQWHQQLGDIAFQNPGKTIIFSLGDNALRYLEILRWNSDCHVIMIDRSRVAPINKALMEDLYLKSKVLHLLQNRNCELSRLSLPLVGELVASLDGKYTTSRSFNSFLRFYQAKVRWPALLSAEHNHWDFLKSIYSKIVVFVYDEEHALEGVQAFLKDKLGSELYHDPFSVASQDDNSLDWHYYLADLSHLNAKVNQGVLAFALNVSSIGYLDTLRWKRNLMVVALEDEKVQDKSASQLTFTLRGAQQVYQRAASGHAFRRLDVLMRDRRCSYAAVPPFEQRWIEEELYSFLQFTPLKVNAPLAGESIKFSAS</sequence>
<evidence type="ECO:0000256" key="8">
    <source>
        <dbReference type="ARBA" id="ARBA00022968"/>
    </source>
</evidence>
<accession>A0A7Z0LTP5</accession>
<evidence type="ECO:0000256" key="5">
    <source>
        <dbReference type="ARBA" id="ARBA00022692"/>
    </source>
</evidence>
<reference evidence="15 16" key="1">
    <citation type="journal article" date="2003" name="Extremophiles">
        <title>Halomonas glaciei sp. nov. isolated from fast ice of Adelie Land, Antarctica.</title>
        <authorList>
            <person name="Reddy G.S."/>
            <person name="Raghavan P.U."/>
            <person name="Sarita N.B."/>
            <person name="Prakash J.S."/>
            <person name="Nagesh N."/>
            <person name="Delille D."/>
            <person name="Shivaji S."/>
        </authorList>
    </citation>
    <scope>NUCLEOTIDE SEQUENCE [LARGE SCALE GENOMIC DNA]</scope>
    <source>
        <strain evidence="15 16">DD39</strain>
    </source>
</reference>
<keyword evidence="12" id="KW-1015">Disulfide bond</keyword>
<dbReference type="InterPro" id="IPR043538">
    <property type="entry name" value="XYLT"/>
</dbReference>
<keyword evidence="4" id="KW-0808">Transferase</keyword>
<evidence type="ECO:0000256" key="12">
    <source>
        <dbReference type="ARBA" id="ARBA00023157"/>
    </source>
</evidence>
<dbReference type="GO" id="GO:0016020">
    <property type="term" value="C:membrane"/>
    <property type="evidence" value="ECO:0007669"/>
    <property type="project" value="InterPro"/>
</dbReference>
<proteinExistence type="predicted"/>
<evidence type="ECO:0000256" key="13">
    <source>
        <dbReference type="ARBA" id="ARBA00023180"/>
    </source>
</evidence>
<keyword evidence="5" id="KW-0812">Transmembrane</keyword>
<dbReference type="GO" id="GO:0015012">
    <property type="term" value="P:heparan sulfate proteoglycan biosynthetic process"/>
    <property type="evidence" value="ECO:0007669"/>
    <property type="project" value="TreeGrafter"/>
</dbReference>
<dbReference type="Pfam" id="PF02485">
    <property type="entry name" value="Branch"/>
    <property type="match status" value="1"/>
</dbReference>
<evidence type="ECO:0000313" key="16">
    <source>
        <dbReference type="Proteomes" id="UP000526892"/>
    </source>
</evidence>
<evidence type="ECO:0000256" key="11">
    <source>
        <dbReference type="ARBA" id="ARBA00023136"/>
    </source>
</evidence>
<keyword evidence="7" id="KW-0256">Endoplasmic reticulum</keyword>
<dbReference type="GO" id="GO:0030158">
    <property type="term" value="F:protein xylosyltransferase activity"/>
    <property type="evidence" value="ECO:0007669"/>
    <property type="project" value="InterPro"/>
</dbReference>
<keyword evidence="3" id="KW-0328">Glycosyltransferase</keyword>
<dbReference type="RefSeq" id="WP_179916206.1">
    <property type="nucleotide sequence ID" value="NZ_JACCDE010000016.1"/>
</dbReference>
<evidence type="ECO:0000256" key="7">
    <source>
        <dbReference type="ARBA" id="ARBA00022824"/>
    </source>
</evidence>
<dbReference type="GO" id="GO:0046872">
    <property type="term" value="F:metal ion binding"/>
    <property type="evidence" value="ECO:0007669"/>
    <property type="project" value="UniProtKB-KW"/>
</dbReference>
<gene>
    <name evidence="15" type="ORF">HZS80_11945</name>
</gene>
<protein>
    <recommendedName>
        <fullName evidence="14">Peptide O-xylosyltransferase</fullName>
    </recommendedName>
</protein>
<keyword evidence="9" id="KW-1133">Transmembrane helix</keyword>
<evidence type="ECO:0000313" key="15">
    <source>
        <dbReference type="EMBL" id="NYS78409.1"/>
    </source>
</evidence>
<evidence type="ECO:0000256" key="1">
    <source>
        <dbReference type="ARBA" id="ARBA00004323"/>
    </source>
</evidence>
<dbReference type="Proteomes" id="UP000526892">
    <property type="component" value="Unassembled WGS sequence"/>
</dbReference>
<keyword evidence="8" id="KW-0735">Signal-anchor</keyword>
<evidence type="ECO:0000256" key="2">
    <source>
        <dbReference type="ARBA" id="ARBA00004648"/>
    </source>
</evidence>
<dbReference type="AlphaFoldDB" id="A0A7Z0LTP5"/>
<keyword evidence="6" id="KW-0479">Metal-binding</keyword>
<keyword evidence="11" id="KW-0472">Membrane</keyword>
<dbReference type="EMBL" id="JACCDE010000016">
    <property type="protein sequence ID" value="NYS78409.1"/>
    <property type="molecule type" value="Genomic_DNA"/>
</dbReference>
<evidence type="ECO:0000256" key="4">
    <source>
        <dbReference type="ARBA" id="ARBA00022679"/>
    </source>
</evidence>
<name>A0A7Z0LTP5_9GAMM</name>
<keyword evidence="13" id="KW-0325">Glycoprotein</keyword>
<dbReference type="InterPro" id="IPR003406">
    <property type="entry name" value="Glyco_trans_14"/>
</dbReference>
<dbReference type="PANTHER" id="PTHR46025:SF3">
    <property type="entry name" value="XYLOSYLTRANSFERASE OXT"/>
    <property type="match status" value="1"/>
</dbReference>
<evidence type="ECO:0000256" key="14">
    <source>
        <dbReference type="ARBA" id="ARBA00042865"/>
    </source>
</evidence>
<dbReference type="GO" id="GO:0050650">
    <property type="term" value="P:chondroitin sulfate proteoglycan biosynthetic process"/>
    <property type="evidence" value="ECO:0007669"/>
    <property type="project" value="TreeGrafter"/>
</dbReference>
<comment type="subcellular location">
    <subcellularLocation>
        <location evidence="2">Endoplasmic reticulum membrane</location>
        <topology evidence="2">Single-pass type II membrane protein</topology>
    </subcellularLocation>
    <subcellularLocation>
        <location evidence="1">Golgi apparatus membrane</location>
        <topology evidence="1">Single-pass type II membrane protein</topology>
    </subcellularLocation>
</comment>
<keyword evidence="10" id="KW-0333">Golgi apparatus</keyword>
<comment type="caution">
    <text evidence="15">The sequence shown here is derived from an EMBL/GenBank/DDBJ whole genome shotgun (WGS) entry which is preliminary data.</text>
</comment>
<evidence type="ECO:0000256" key="10">
    <source>
        <dbReference type="ARBA" id="ARBA00023034"/>
    </source>
</evidence>
<keyword evidence="16" id="KW-1185">Reference proteome</keyword>